<reference evidence="2 3" key="1">
    <citation type="journal article" date="2020" name="Nat. Food">
        <title>A phased Vanilla planifolia genome enables genetic improvement of flavour and production.</title>
        <authorList>
            <person name="Hasing T."/>
            <person name="Tang H."/>
            <person name="Brym M."/>
            <person name="Khazi F."/>
            <person name="Huang T."/>
            <person name="Chambers A.H."/>
        </authorList>
    </citation>
    <scope>NUCLEOTIDE SEQUENCE [LARGE SCALE GENOMIC DNA]</scope>
    <source>
        <tissue evidence="2">Leaf</tissue>
    </source>
</reference>
<gene>
    <name evidence="2" type="ORF">HPP92_014916</name>
</gene>
<feature type="region of interest" description="Disordered" evidence="1">
    <location>
        <begin position="1"/>
        <end position="74"/>
    </location>
</feature>
<name>A0A835QRX7_VANPL</name>
<proteinExistence type="predicted"/>
<evidence type="ECO:0000256" key="1">
    <source>
        <dbReference type="SAM" id="MobiDB-lite"/>
    </source>
</evidence>
<dbReference type="OrthoDB" id="757266at2759"/>
<protein>
    <submittedName>
        <fullName evidence="2">Uncharacterized protein</fullName>
    </submittedName>
</protein>
<dbReference type="AlphaFoldDB" id="A0A835QRX7"/>
<feature type="compositionally biased region" description="Basic and acidic residues" evidence="1">
    <location>
        <begin position="34"/>
        <end position="54"/>
    </location>
</feature>
<accession>A0A835QRX7</accession>
<comment type="caution">
    <text evidence="2">The sequence shown here is derived from an EMBL/GenBank/DDBJ whole genome shotgun (WGS) entry which is preliminary data.</text>
</comment>
<sequence>MASPVSRTQRRIPVPQRKPLQSKNPPANPADVGHFPERRNRIASRDGKENRELAAARGRTKQLHPEGGQSASATLEMDAAFERWTREAWRRLQELLLSEKDIRRVAMAKQRRSSAVNPP</sequence>
<dbReference type="Proteomes" id="UP000639772">
    <property type="component" value="Chromosome 7"/>
</dbReference>
<evidence type="ECO:0000313" key="3">
    <source>
        <dbReference type="Proteomes" id="UP000639772"/>
    </source>
</evidence>
<dbReference type="EMBL" id="JADCNM010000007">
    <property type="protein sequence ID" value="KAG0475230.1"/>
    <property type="molecule type" value="Genomic_DNA"/>
</dbReference>
<organism evidence="2 3">
    <name type="scientific">Vanilla planifolia</name>
    <name type="common">Vanilla</name>
    <dbReference type="NCBI Taxonomy" id="51239"/>
    <lineage>
        <taxon>Eukaryota</taxon>
        <taxon>Viridiplantae</taxon>
        <taxon>Streptophyta</taxon>
        <taxon>Embryophyta</taxon>
        <taxon>Tracheophyta</taxon>
        <taxon>Spermatophyta</taxon>
        <taxon>Magnoliopsida</taxon>
        <taxon>Liliopsida</taxon>
        <taxon>Asparagales</taxon>
        <taxon>Orchidaceae</taxon>
        <taxon>Vanilloideae</taxon>
        <taxon>Vanilleae</taxon>
        <taxon>Vanilla</taxon>
    </lineage>
</organism>
<evidence type="ECO:0000313" key="2">
    <source>
        <dbReference type="EMBL" id="KAG0475230.1"/>
    </source>
</evidence>